<evidence type="ECO:0000256" key="4">
    <source>
        <dbReference type="ARBA" id="ARBA00022840"/>
    </source>
</evidence>
<dbReference type="EC" id="6.3.5.7" evidence="7"/>
<dbReference type="InterPro" id="IPR036928">
    <property type="entry name" value="AS_sf"/>
</dbReference>
<keyword evidence="5 7" id="KW-0648">Protein biosynthesis</keyword>
<organism evidence="9 10">
    <name type="scientific">Candidatus Dojkabacteria bacterium HGW-Dojkabacteria-1</name>
    <dbReference type="NCBI Taxonomy" id="2013761"/>
    <lineage>
        <taxon>Bacteria</taxon>
        <taxon>Candidatus Dojkabacteria</taxon>
    </lineage>
</organism>
<keyword evidence="3 7" id="KW-0547">Nucleotide-binding</keyword>
<proteinExistence type="inferred from homology"/>
<feature type="active site" description="Charge relay system" evidence="7">
    <location>
        <position position="154"/>
    </location>
</feature>
<dbReference type="HAMAP" id="MF_00120">
    <property type="entry name" value="GatA"/>
    <property type="match status" value="1"/>
</dbReference>
<feature type="domain" description="Amidase" evidence="8">
    <location>
        <begin position="25"/>
        <end position="466"/>
    </location>
</feature>
<dbReference type="SUPFAM" id="SSF75304">
    <property type="entry name" value="Amidase signature (AS) enzymes"/>
    <property type="match status" value="1"/>
</dbReference>
<sequence>MDLVENLSIVQIREKLLKKEFSAEELVKYYLGKIEEKDKELNSYITVFKEDALSEAKNFDNHFETEVQKKLGGIPIAVKDIFSTKDRLTTAASHILDGYRPVYESTVTKRLLKEGSILLGKTNLDQFCHGSSTITSYYGRTKNPFDFERLPGGSSGGSSAAVAADLCAGAIGTETAGSIRLPASWCGIVGLKPTYGRVSRYGVLAMGSSLDSPGPLVKSVEDSALILSVIAGYDPKDFTTYKESTPDYLSQLNPSKIKGMKLAIPKEYLELELESGVVTNFEKSINILKKLGAVIEYVNILDPKFAMAVYTITCRSEVSSNLARYDGTRYGLEGKDKSSVKTYYESTRGEGLGQEPKRRIMTGTYSLSAGYADEYFKKSEQVRQLIKEDLDKILKEYDCIVSPTTPSIALHEKDADNPLFGEIADILAEGSSEAGLPGISIPNGISENMPTGIQFIGKHLDEQTILNAAKALEENQS</sequence>
<dbReference type="Proteomes" id="UP000233417">
    <property type="component" value="Unassembled WGS sequence"/>
</dbReference>
<comment type="subunit">
    <text evidence="7">Heterotrimer of A, B and C subunits.</text>
</comment>
<dbReference type="InterPro" id="IPR000120">
    <property type="entry name" value="Amidase"/>
</dbReference>
<evidence type="ECO:0000313" key="9">
    <source>
        <dbReference type="EMBL" id="PKN02780.1"/>
    </source>
</evidence>
<evidence type="ECO:0000313" key="10">
    <source>
        <dbReference type="Proteomes" id="UP000233417"/>
    </source>
</evidence>
<protein>
    <recommendedName>
        <fullName evidence="7">Glutamyl-tRNA(Gln) amidotransferase subunit A</fullName>
        <shortName evidence="7">Glu-ADT subunit A</shortName>
        <ecNumber evidence="7">6.3.5.7</ecNumber>
    </recommendedName>
</protein>
<dbReference type="NCBIfam" id="TIGR00132">
    <property type="entry name" value="gatA"/>
    <property type="match status" value="1"/>
</dbReference>
<dbReference type="GO" id="GO:0005524">
    <property type="term" value="F:ATP binding"/>
    <property type="evidence" value="ECO:0007669"/>
    <property type="project" value="UniProtKB-KW"/>
</dbReference>
<accession>A0A2N2F3J6</accession>
<keyword evidence="2 7" id="KW-0436">Ligase</keyword>
<dbReference type="InterPro" id="IPR004412">
    <property type="entry name" value="GatA"/>
</dbReference>
<dbReference type="InterPro" id="IPR020556">
    <property type="entry name" value="Amidase_CS"/>
</dbReference>
<evidence type="ECO:0000259" key="8">
    <source>
        <dbReference type="Pfam" id="PF01425"/>
    </source>
</evidence>
<gene>
    <name evidence="7 9" type="primary">gatA</name>
    <name evidence="9" type="ORF">CVU76_01990</name>
</gene>
<evidence type="ECO:0000256" key="3">
    <source>
        <dbReference type="ARBA" id="ARBA00022741"/>
    </source>
</evidence>
<comment type="caution">
    <text evidence="9">The sequence shown here is derived from an EMBL/GenBank/DDBJ whole genome shotgun (WGS) entry which is preliminary data.</text>
</comment>
<dbReference type="PANTHER" id="PTHR11895:SF7">
    <property type="entry name" value="GLUTAMYL-TRNA(GLN) AMIDOTRANSFERASE SUBUNIT A, MITOCHONDRIAL"/>
    <property type="match status" value="1"/>
</dbReference>
<feature type="active site" description="Charge relay system" evidence="7">
    <location>
        <position position="79"/>
    </location>
</feature>
<evidence type="ECO:0000256" key="6">
    <source>
        <dbReference type="ARBA" id="ARBA00047407"/>
    </source>
</evidence>
<evidence type="ECO:0000256" key="7">
    <source>
        <dbReference type="HAMAP-Rule" id="MF_00120"/>
    </source>
</evidence>
<dbReference type="Gene3D" id="3.90.1300.10">
    <property type="entry name" value="Amidase signature (AS) domain"/>
    <property type="match status" value="1"/>
</dbReference>
<dbReference type="PROSITE" id="PS00571">
    <property type="entry name" value="AMIDASES"/>
    <property type="match status" value="1"/>
</dbReference>
<dbReference type="GO" id="GO:0006412">
    <property type="term" value="P:translation"/>
    <property type="evidence" value="ECO:0007669"/>
    <property type="project" value="UniProtKB-UniRule"/>
</dbReference>
<keyword evidence="4 7" id="KW-0067">ATP-binding</keyword>
<comment type="similarity">
    <text evidence="1 7">Belongs to the amidase family. GatA subfamily.</text>
</comment>
<dbReference type="InterPro" id="IPR023631">
    <property type="entry name" value="Amidase_dom"/>
</dbReference>
<comment type="function">
    <text evidence="7">Allows the formation of correctly charged Gln-tRNA(Gln) through the transamidation of misacylated Glu-tRNA(Gln) in organisms which lack glutaminyl-tRNA synthetase. The reaction takes place in the presence of glutamine and ATP through an activated gamma-phospho-Glu-tRNA(Gln).</text>
</comment>
<dbReference type="AlphaFoldDB" id="A0A2N2F3J6"/>
<reference evidence="9 10" key="1">
    <citation type="journal article" date="2017" name="ISME J.">
        <title>Potential for microbial H2 and metal transformations associated with novel bacteria and archaea in deep terrestrial subsurface sediments.</title>
        <authorList>
            <person name="Hernsdorf A.W."/>
            <person name="Amano Y."/>
            <person name="Miyakawa K."/>
            <person name="Ise K."/>
            <person name="Suzuki Y."/>
            <person name="Anantharaman K."/>
            <person name="Probst A."/>
            <person name="Burstein D."/>
            <person name="Thomas B.C."/>
            <person name="Banfield J.F."/>
        </authorList>
    </citation>
    <scope>NUCLEOTIDE SEQUENCE [LARGE SCALE GENOMIC DNA]</scope>
    <source>
        <strain evidence="9">HGW-Dojkabacteria-1</strain>
    </source>
</reference>
<keyword evidence="9" id="KW-0808">Transferase</keyword>
<evidence type="ECO:0000256" key="2">
    <source>
        <dbReference type="ARBA" id="ARBA00022598"/>
    </source>
</evidence>
<dbReference type="EMBL" id="PHAO01000001">
    <property type="protein sequence ID" value="PKN02780.1"/>
    <property type="molecule type" value="Genomic_DNA"/>
</dbReference>
<dbReference type="GO" id="GO:0050567">
    <property type="term" value="F:glutaminyl-tRNA synthase (glutamine-hydrolyzing) activity"/>
    <property type="evidence" value="ECO:0007669"/>
    <property type="project" value="UniProtKB-UniRule"/>
</dbReference>
<feature type="active site" description="Acyl-ester intermediate" evidence="7">
    <location>
        <position position="178"/>
    </location>
</feature>
<dbReference type="GO" id="GO:0016740">
    <property type="term" value="F:transferase activity"/>
    <property type="evidence" value="ECO:0007669"/>
    <property type="project" value="UniProtKB-KW"/>
</dbReference>
<dbReference type="GO" id="GO:0030956">
    <property type="term" value="C:glutamyl-tRNA(Gln) amidotransferase complex"/>
    <property type="evidence" value="ECO:0007669"/>
    <property type="project" value="InterPro"/>
</dbReference>
<dbReference type="Pfam" id="PF01425">
    <property type="entry name" value="Amidase"/>
    <property type="match status" value="1"/>
</dbReference>
<dbReference type="PANTHER" id="PTHR11895">
    <property type="entry name" value="TRANSAMIDASE"/>
    <property type="match status" value="1"/>
</dbReference>
<evidence type="ECO:0000256" key="5">
    <source>
        <dbReference type="ARBA" id="ARBA00022917"/>
    </source>
</evidence>
<evidence type="ECO:0000256" key="1">
    <source>
        <dbReference type="ARBA" id="ARBA00008069"/>
    </source>
</evidence>
<name>A0A2N2F3J6_9BACT</name>
<comment type="catalytic activity">
    <reaction evidence="6 7">
        <text>L-glutamyl-tRNA(Gln) + L-glutamine + ATP + H2O = L-glutaminyl-tRNA(Gln) + L-glutamate + ADP + phosphate + H(+)</text>
        <dbReference type="Rhea" id="RHEA:17521"/>
        <dbReference type="Rhea" id="RHEA-COMP:9681"/>
        <dbReference type="Rhea" id="RHEA-COMP:9684"/>
        <dbReference type="ChEBI" id="CHEBI:15377"/>
        <dbReference type="ChEBI" id="CHEBI:15378"/>
        <dbReference type="ChEBI" id="CHEBI:29985"/>
        <dbReference type="ChEBI" id="CHEBI:30616"/>
        <dbReference type="ChEBI" id="CHEBI:43474"/>
        <dbReference type="ChEBI" id="CHEBI:58359"/>
        <dbReference type="ChEBI" id="CHEBI:78520"/>
        <dbReference type="ChEBI" id="CHEBI:78521"/>
        <dbReference type="ChEBI" id="CHEBI:456216"/>
        <dbReference type="EC" id="6.3.5.7"/>
    </reaction>
</comment>